<feature type="domain" description="Mce/MlaD" evidence="3">
    <location>
        <begin position="40"/>
        <end position="138"/>
    </location>
</feature>
<accession>A0A0F6TRW8</accession>
<dbReference type="PANTHER" id="PTHR36698">
    <property type="entry name" value="BLL5892 PROTEIN"/>
    <property type="match status" value="1"/>
</dbReference>
<proteinExistence type="predicted"/>
<dbReference type="EMBL" id="CP010975">
    <property type="protein sequence ID" value="AKE52815.1"/>
    <property type="molecule type" value="Genomic_DNA"/>
</dbReference>
<protein>
    <recommendedName>
        <fullName evidence="3">Mce/MlaD domain-containing protein</fullName>
    </recommendedName>
</protein>
<dbReference type="PATRIC" id="fig|914150.5.peg.1906"/>
<reference evidence="4 5" key="1">
    <citation type="submission" date="2015-02" db="EMBL/GenBank/DDBJ databases">
        <title>Complete genome sequence of Kangiella geojedonensis strain YCS-5T.</title>
        <authorList>
            <person name="Kim K.M."/>
        </authorList>
    </citation>
    <scope>NUCLEOTIDE SEQUENCE [LARGE SCALE GENOMIC DNA]</scope>
    <source>
        <strain evidence="4 5">YCS-5</strain>
    </source>
</reference>
<dbReference type="AlphaFoldDB" id="A0A0F6TRW8"/>
<feature type="coiled-coil region" evidence="1">
    <location>
        <begin position="202"/>
        <end position="247"/>
    </location>
</feature>
<gene>
    <name evidence="4" type="ORF">TQ33_1880</name>
</gene>
<dbReference type="STRING" id="914150.TQ33_1880"/>
<keyword evidence="2" id="KW-1133">Transmembrane helix</keyword>
<evidence type="ECO:0000259" key="3">
    <source>
        <dbReference type="Pfam" id="PF02470"/>
    </source>
</evidence>
<dbReference type="OrthoDB" id="9806984at2"/>
<keyword evidence="2" id="KW-0472">Membrane</keyword>
<dbReference type="SUPFAM" id="SSF58104">
    <property type="entry name" value="Methyl-accepting chemotaxis protein (MCP) signaling domain"/>
    <property type="match status" value="1"/>
</dbReference>
<dbReference type="Gene3D" id="1.10.287.950">
    <property type="entry name" value="Methyl-accepting chemotaxis protein"/>
    <property type="match status" value="1"/>
</dbReference>
<keyword evidence="1" id="KW-0175">Coiled coil</keyword>
<dbReference type="RefSeq" id="WP_046561838.1">
    <property type="nucleotide sequence ID" value="NZ_CP010975.1"/>
</dbReference>
<keyword evidence="5" id="KW-1185">Reference proteome</keyword>
<dbReference type="Proteomes" id="UP000034071">
    <property type="component" value="Chromosome"/>
</dbReference>
<dbReference type="PANTHER" id="PTHR36698:SF3">
    <property type="entry name" value="ABC-TYPE TRANSPORT AUXILIARY LIPOPROTEIN COMPONENT DOMAIN-CONTAINING PROTEIN"/>
    <property type="match status" value="1"/>
</dbReference>
<dbReference type="Pfam" id="PF02470">
    <property type="entry name" value="MlaD"/>
    <property type="match status" value="1"/>
</dbReference>
<name>A0A0F6TRW8_9GAMM</name>
<evidence type="ECO:0000313" key="5">
    <source>
        <dbReference type="Proteomes" id="UP000034071"/>
    </source>
</evidence>
<dbReference type="InterPro" id="IPR003399">
    <property type="entry name" value="Mce/MlaD"/>
</dbReference>
<keyword evidence="2" id="KW-0812">Transmembrane</keyword>
<evidence type="ECO:0000256" key="1">
    <source>
        <dbReference type="SAM" id="Coils"/>
    </source>
</evidence>
<sequence length="325" mass="35871">MSNKSQSTAIGGFVLGAIVLLVGAILFFAKARFNEPVNHFVMFFDGSLAGLDEGSPVVFKGVKVGSVKKIEVVSDRENLDIYTPVYVNIYPDSFKGLNGHDGEADMKDITNRIVEKGLKGTLETQSLVTGKMRIALEFRPEVPIKRKGIINDVTEFPTAPSALSVFADEVSKLPLADIAENMNTLLENGNSLITSTDLDSSLANLNETINRYREVAETFNTEIKPVADEFKQTMDEYEALAKNLNSKVPNLVGSMENSFNGLEKVLTDTQQLVASINHSYGQDSELQYQLNQTLEELSKAAHSIRVLTDYLERHPEALIYGKDKQ</sequence>
<evidence type="ECO:0000256" key="2">
    <source>
        <dbReference type="SAM" id="Phobius"/>
    </source>
</evidence>
<dbReference type="KEGG" id="kge:TQ33_1880"/>
<organism evidence="4 5">
    <name type="scientific">Kangiella geojedonensis</name>
    <dbReference type="NCBI Taxonomy" id="914150"/>
    <lineage>
        <taxon>Bacteria</taxon>
        <taxon>Pseudomonadati</taxon>
        <taxon>Pseudomonadota</taxon>
        <taxon>Gammaproteobacteria</taxon>
        <taxon>Kangiellales</taxon>
        <taxon>Kangiellaceae</taxon>
        <taxon>Kangiella</taxon>
    </lineage>
</organism>
<dbReference type="HOGENOM" id="CLU_013850_2_1_6"/>
<feature type="transmembrane region" description="Helical" evidence="2">
    <location>
        <begin position="7"/>
        <end position="29"/>
    </location>
</feature>
<evidence type="ECO:0000313" key="4">
    <source>
        <dbReference type="EMBL" id="AKE52815.1"/>
    </source>
</evidence>